<sequence>MGFSQRPVDHSLSHSGWN</sequence>
<proteinExistence type="predicted"/>
<reference evidence="1" key="1">
    <citation type="submission" date="2018-02" db="EMBL/GenBank/DDBJ databases">
        <title>Rhizophora mucronata_Transcriptome.</title>
        <authorList>
            <person name="Meera S.P."/>
            <person name="Sreeshan A."/>
            <person name="Augustine A."/>
        </authorList>
    </citation>
    <scope>NUCLEOTIDE SEQUENCE</scope>
    <source>
        <tissue evidence="1">Leaf</tissue>
    </source>
</reference>
<organism evidence="1">
    <name type="scientific">Rhizophora mucronata</name>
    <name type="common">Asiatic mangrove</name>
    <dbReference type="NCBI Taxonomy" id="61149"/>
    <lineage>
        <taxon>Eukaryota</taxon>
        <taxon>Viridiplantae</taxon>
        <taxon>Streptophyta</taxon>
        <taxon>Embryophyta</taxon>
        <taxon>Tracheophyta</taxon>
        <taxon>Spermatophyta</taxon>
        <taxon>Magnoliopsida</taxon>
        <taxon>eudicotyledons</taxon>
        <taxon>Gunneridae</taxon>
        <taxon>Pentapetalae</taxon>
        <taxon>rosids</taxon>
        <taxon>fabids</taxon>
        <taxon>Malpighiales</taxon>
        <taxon>Rhizophoraceae</taxon>
        <taxon>Rhizophora</taxon>
    </lineage>
</organism>
<dbReference type="EMBL" id="GGEC01082378">
    <property type="protein sequence ID" value="MBX62862.1"/>
    <property type="molecule type" value="Transcribed_RNA"/>
</dbReference>
<accession>A0A2P2Q7C0</accession>
<protein>
    <submittedName>
        <fullName evidence="1">Uncharacterized protein</fullName>
    </submittedName>
</protein>
<evidence type="ECO:0000313" key="1">
    <source>
        <dbReference type="EMBL" id="MBX62862.1"/>
    </source>
</evidence>
<dbReference type="AlphaFoldDB" id="A0A2P2Q7C0"/>
<name>A0A2P2Q7C0_RHIMU</name>